<evidence type="ECO:0000256" key="1">
    <source>
        <dbReference type="SAM" id="SignalP"/>
    </source>
</evidence>
<evidence type="ECO:0000313" key="3">
    <source>
        <dbReference type="Proteomes" id="UP001595758"/>
    </source>
</evidence>
<sequence>MKKLVLGLSLFPSLLHADLFTAFIAGGLNVSRLDNEPYVALNSFVTNSYQTVKKNDWQGFWGVGISHAFTALTPQTEFSLGIAGYSLRLGKVRGIEYPFINVGLFDPLTYRFQATSNVILAETRLLYQAYNWQPFILAGVGDTANRLKGYQEAPASITGSAVPQVPGFADNTRHNLAYELGFGVQHSLYEDKSRKINYSGSVGYRYFNLGSAVLGALPVQTSATRLQVRNMYTQGIVFTLNAAFN</sequence>
<organism evidence="2 3">
    <name type="scientific">Legionella dresdenensis</name>
    <dbReference type="NCBI Taxonomy" id="450200"/>
    <lineage>
        <taxon>Bacteria</taxon>
        <taxon>Pseudomonadati</taxon>
        <taxon>Pseudomonadota</taxon>
        <taxon>Gammaproteobacteria</taxon>
        <taxon>Legionellales</taxon>
        <taxon>Legionellaceae</taxon>
        <taxon>Legionella</taxon>
    </lineage>
</organism>
<proteinExistence type="predicted"/>
<reference evidence="3" key="1">
    <citation type="journal article" date="2019" name="Int. J. Syst. Evol. Microbiol.">
        <title>The Global Catalogue of Microorganisms (GCM) 10K type strain sequencing project: providing services to taxonomists for standard genome sequencing and annotation.</title>
        <authorList>
            <consortium name="The Broad Institute Genomics Platform"/>
            <consortium name="The Broad Institute Genome Sequencing Center for Infectious Disease"/>
            <person name="Wu L."/>
            <person name="Ma J."/>
        </authorList>
    </citation>
    <scope>NUCLEOTIDE SEQUENCE [LARGE SCALE GENOMIC DNA]</scope>
    <source>
        <strain evidence="3">CCUG 59858</strain>
    </source>
</reference>
<keyword evidence="3" id="KW-1185">Reference proteome</keyword>
<dbReference type="Proteomes" id="UP001595758">
    <property type="component" value="Unassembled WGS sequence"/>
</dbReference>
<protein>
    <recommendedName>
        <fullName evidence="4">Outer membrane protein beta-barrel domain-containing protein</fullName>
    </recommendedName>
</protein>
<comment type="caution">
    <text evidence="2">The sequence shown here is derived from an EMBL/GenBank/DDBJ whole genome shotgun (WGS) entry which is preliminary data.</text>
</comment>
<gene>
    <name evidence="2" type="ORF">ACFORL_00385</name>
</gene>
<feature type="chain" id="PRO_5047303221" description="Outer membrane protein beta-barrel domain-containing protein" evidence="1">
    <location>
        <begin position="18"/>
        <end position="245"/>
    </location>
</feature>
<name>A0ABV8CB73_9GAMM</name>
<feature type="signal peptide" evidence="1">
    <location>
        <begin position="1"/>
        <end position="17"/>
    </location>
</feature>
<dbReference type="EMBL" id="JBHSAB010000001">
    <property type="protein sequence ID" value="MFC3907533.1"/>
    <property type="molecule type" value="Genomic_DNA"/>
</dbReference>
<keyword evidence="1" id="KW-0732">Signal</keyword>
<dbReference type="RefSeq" id="WP_382339985.1">
    <property type="nucleotide sequence ID" value="NZ_JBHSAB010000001.1"/>
</dbReference>
<accession>A0ABV8CB73</accession>
<evidence type="ECO:0000313" key="2">
    <source>
        <dbReference type="EMBL" id="MFC3907533.1"/>
    </source>
</evidence>
<evidence type="ECO:0008006" key="4">
    <source>
        <dbReference type="Google" id="ProtNLM"/>
    </source>
</evidence>